<name>A0A8D5UFS5_9BACL</name>
<proteinExistence type="predicted"/>
<reference evidence="1" key="2">
    <citation type="journal article" date="2021" name="Microbiol. Resour. Announc.">
        <title>Complete Genome Sequence of Polycladomyces abyssicola JIR-001T, Isolated from Hemipelagic Sediment in Deep Seawater.</title>
        <authorList>
            <person name="Tsubouchi T."/>
            <person name="Kaneko Y."/>
        </authorList>
    </citation>
    <scope>NUCLEOTIDE SEQUENCE</scope>
    <source>
        <strain evidence="1">JIR-001</strain>
    </source>
</reference>
<dbReference type="KEGG" id="pabs:JIR001_09580"/>
<protein>
    <submittedName>
        <fullName evidence="1">Uncharacterized protein</fullName>
    </submittedName>
</protein>
<sequence>MVNEGVVWRIMSTLLSRLAPPAPCREADGDRSDPISAGRGQMTLRFEKIARDYNPALSGSALGRGLVGRSPRNNIALLLNVQTP</sequence>
<gene>
    <name evidence="1" type="ORF">JIR001_09580</name>
</gene>
<dbReference type="EMBL" id="AP024601">
    <property type="protein sequence ID" value="BCU81175.1"/>
    <property type="molecule type" value="Genomic_DNA"/>
</dbReference>
<organism evidence="1 2">
    <name type="scientific">Polycladomyces abyssicola</name>
    <dbReference type="NCBI Taxonomy" id="1125966"/>
    <lineage>
        <taxon>Bacteria</taxon>
        <taxon>Bacillati</taxon>
        <taxon>Bacillota</taxon>
        <taxon>Bacilli</taxon>
        <taxon>Bacillales</taxon>
        <taxon>Thermoactinomycetaceae</taxon>
        <taxon>Polycladomyces</taxon>
    </lineage>
</organism>
<keyword evidence="2" id="KW-1185">Reference proteome</keyword>
<dbReference type="AlphaFoldDB" id="A0A8D5UFS5"/>
<evidence type="ECO:0000313" key="2">
    <source>
        <dbReference type="Proteomes" id="UP000677436"/>
    </source>
</evidence>
<evidence type="ECO:0000313" key="1">
    <source>
        <dbReference type="EMBL" id="BCU81175.1"/>
    </source>
</evidence>
<accession>A0A8D5UFS5</accession>
<reference evidence="1" key="1">
    <citation type="journal article" date="2013" name="Int. J. Syst. Evol. Microbiol.">
        <title>Polycladomyces abyssicola gen. nov., sp. nov., a thermophilic filamentous bacterium isolated from hemipelagic sediment.</title>
        <authorList>
            <person name="Tsubouchi T."/>
            <person name="Shimane Y."/>
            <person name="Mori K."/>
            <person name="Usui K."/>
            <person name="Hiraki T."/>
            <person name="Tame A."/>
            <person name="Uematsu K."/>
            <person name="Maruyama T."/>
            <person name="Hatada Y."/>
        </authorList>
    </citation>
    <scope>NUCLEOTIDE SEQUENCE</scope>
    <source>
        <strain evidence="1">JIR-001</strain>
    </source>
</reference>
<dbReference type="Proteomes" id="UP000677436">
    <property type="component" value="Chromosome"/>
</dbReference>